<protein>
    <submittedName>
        <fullName evidence="1">Uncharacterized protein</fullName>
    </submittedName>
</protein>
<name>A0A7W7DBD1_9ACTN</name>
<reference evidence="1 2" key="1">
    <citation type="submission" date="2020-08" db="EMBL/GenBank/DDBJ databases">
        <title>Sequencing the genomes of 1000 actinobacteria strains.</title>
        <authorList>
            <person name="Klenk H.-P."/>
        </authorList>
    </citation>
    <scope>NUCLEOTIDE SEQUENCE [LARGE SCALE GENOMIC DNA]</scope>
    <source>
        <strain evidence="1 2">DSM 45784</strain>
    </source>
</reference>
<evidence type="ECO:0000313" key="2">
    <source>
        <dbReference type="Proteomes" id="UP000542210"/>
    </source>
</evidence>
<dbReference type="RefSeq" id="WP_260413797.1">
    <property type="nucleotide sequence ID" value="NZ_BOOV01000056.1"/>
</dbReference>
<keyword evidence="2" id="KW-1185">Reference proteome</keyword>
<dbReference type="AlphaFoldDB" id="A0A7W7DBD1"/>
<organism evidence="1 2">
    <name type="scientific">Sphaerisporangium siamense</name>
    <dbReference type="NCBI Taxonomy" id="795645"/>
    <lineage>
        <taxon>Bacteria</taxon>
        <taxon>Bacillati</taxon>
        <taxon>Actinomycetota</taxon>
        <taxon>Actinomycetes</taxon>
        <taxon>Streptosporangiales</taxon>
        <taxon>Streptosporangiaceae</taxon>
        <taxon>Sphaerisporangium</taxon>
    </lineage>
</organism>
<comment type="caution">
    <text evidence="1">The sequence shown here is derived from an EMBL/GenBank/DDBJ whole genome shotgun (WGS) entry which is preliminary data.</text>
</comment>
<dbReference type="EMBL" id="JACHND010000001">
    <property type="protein sequence ID" value="MBB4702273.1"/>
    <property type="molecule type" value="Genomic_DNA"/>
</dbReference>
<proteinExistence type="predicted"/>
<sequence>MELGRGRQEAELPGAGVVLDLELQAAAASDLTVVGVSGAGAPSR</sequence>
<gene>
    <name evidence="1" type="ORF">BJ982_003817</name>
</gene>
<accession>A0A7W7DBD1</accession>
<dbReference type="Proteomes" id="UP000542210">
    <property type="component" value="Unassembled WGS sequence"/>
</dbReference>
<evidence type="ECO:0000313" key="1">
    <source>
        <dbReference type="EMBL" id="MBB4702273.1"/>
    </source>
</evidence>